<reference evidence="1 2" key="1">
    <citation type="submission" date="2019-01" db="EMBL/GenBank/DDBJ databases">
        <title>A draft genome assembly of the solar-powered sea slug Elysia chlorotica.</title>
        <authorList>
            <person name="Cai H."/>
            <person name="Li Q."/>
            <person name="Fang X."/>
            <person name="Li J."/>
            <person name="Curtis N.E."/>
            <person name="Altenburger A."/>
            <person name="Shibata T."/>
            <person name="Feng M."/>
            <person name="Maeda T."/>
            <person name="Schwartz J.A."/>
            <person name="Shigenobu S."/>
            <person name="Lundholm N."/>
            <person name="Nishiyama T."/>
            <person name="Yang H."/>
            <person name="Hasebe M."/>
            <person name="Li S."/>
            <person name="Pierce S.K."/>
            <person name="Wang J."/>
        </authorList>
    </citation>
    <scope>NUCLEOTIDE SEQUENCE [LARGE SCALE GENOMIC DNA]</scope>
    <source>
        <strain evidence="1">EC2010</strain>
        <tissue evidence="1">Whole organism of an adult</tissue>
    </source>
</reference>
<name>A0A3S1B5H8_ELYCH</name>
<proteinExistence type="predicted"/>
<evidence type="ECO:0000313" key="2">
    <source>
        <dbReference type="Proteomes" id="UP000271974"/>
    </source>
</evidence>
<gene>
    <name evidence="1" type="ORF">EGW08_015681</name>
</gene>
<dbReference type="EMBL" id="RQTK01000653">
    <property type="protein sequence ID" value="RUS76549.1"/>
    <property type="molecule type" value="Genomic_DNA"/>
</dbReference>
<evidence type="ECO:0000313" key="1">
    <source>
        <dbReference type="EMBL" id="RUS76549.1"/>
    </source>
</evidence>
<comment type="caution">
    <text evidence="1">The sequence shown here is derived from an EMBL/GenBank/DDBJ whole genome shotgun (WGS) entry which is preliminary data.</text>
</comment>
<sequence>MLSFSAGVYTLSFRPGVYIMSLIPRIYALSFRHGIYRISFIPGVYIVTFKPGVSILTLIHCPFPPPVLRYLATLPDHVILSQLIQLLVDRSTHRPMITRRVTVDDLAPS</sequence>
<keyword evidence="2" id="KW-1185">Reference proteome</keyword>
<organism evidence="1 2">
    <name type="scientific">Elysia chlorotica</name>
    <name type="common">Eastern emerald elysia</name>
    <name type="synonym">Sea slug</name>
    <dbReference type="NCBI Taxonomy" id="188477"/>
    <lineage>
        <taxon>Eukaryota</taxon>
        <taxon>Metazoa</taxon>
        <taxon>Spiralia</taxon>
        <taxon>Lophotrochozoa</taxon>
        <taxon>Mollusca</taxon>
        <taxon>Gastropoda</taxon>
        <taxon>Heterobranchia</taxon>
        <taxon>Euthyneura</taxon>
        <taxon>Panpulmonata</taxon>
        <taxon>Sacoglossa</taxon>
        <taxon>Placobranchoidea</taxon>
        <taxon>Plakobranchidae</taxon>
        <taxon>Elysia</taxon>
    </lineage>
</organism>
<dbReference type="AlphaFoldDB" id="A0A3S1B5H8"/>
<accession>A0A3S1B5H8</accession>
<protein>
    <submittedName>
        <fullName evidence="1">Uncharacterized protein</fullName>
    </submittedName>
</protein>
<feature type="non-terminal residue" evidence="1">
    <location>
        <position position="109"/>
    </location>
</feature>
<dbReference type="Proteomes" id="UP000271974">
    <property type="component" value="Unassembled WGS sequence"/>
</dbReference>